<dbReference type="EMBL" id="JDSS02000037">
    <property type="protein sequence ID" value="KFB66807.1"/>
    <property type="molecule type" value="Genomic_DNA"/>
</dbReference>
<protein>
    <submittedName>
        <fullName evidence="2">Uncharacterized protein</fullName>
    </submittedName>
</protein>
<dbReference type="Proteomes" id="UP000019812">
    <property type="component" value="Unassembled WGS sequence"/>
</dbReference>
<accession>A0A084XWG3</accession>
<gene>
    <name evidence="2" type="ORF">CAPSK01_003745</name>
</gene>
<sequence>MSRRARNDFAVERLGSGPAAGGVRLPCALEKWLDRRRSCSRSEQLECLRPPLHRHRIEAGLGQPALQGSGAEAGTVPHVVPAGSNRRTVSPEHVEHRDRPDRRAVQLALQVAAGDLPGQALDVGHDDIRHPAGPQHAPELGESGRHLVRQQMLEDVKAFARTPSPIDVRSRRKPCRSSCRARRRRSCQAG</sequence>
<name>A0A084XWG3_9PROT</name>
<organism evidence="2 3">
    <name type="scientific">Candidatus Accumulibacter vicinus</name>
    <dbReference type="NCBI Taxonomy" id="2954382"/>
    <lineage>
        <taxon>Bacteria</taxon>
        <taxon>Pseudomonadati</taxon>
        <taxon>Pseudomonadota</taxon>
        <taxon>Betaproteobacteria</taxon>
        <taxon>Candidatus Accumulibacter</taxon>
    </lineage>
</organism>
<feature type="region of interest" description="Disordered" evidence="1">
    <location>
        <begin position="158"/>
        <end position="190"/>
    </location>
</feature>
<feature type="compositionally biased region" description="Basic and acidic residues" evidence="1">
    <location>
        <begin position="89"/>
        <end position="100"/>
    </location>
</feature>
<reference evidence="2 3" key="1">
    <citation type="submission" date="2014-07" db="EMBL/GenBank/DDBJ databases">
        <title>Expanding our view of genomic diversity in Candidatus Accumulibacter clades.</title>
        <authorList>
            <person name="Skennerton C.T."/>
            <person name="Barr J.J."/>
            <person name="Slater F.R."/>
            <person name="Bond P.L."/>
            <person name="Tyson G.W."/>
        </authorList>
    </citation>
    <scope>NUCLEOTIDE SEQUENCE [LARGE SCALE GENOMIC DNA]</scope>
    <source>
        <strain evidence="3">SK-01</strain>
    </source>
</reference>
<feature type="region of interest" description="Disordered" evidence="1">
    <location>
        <begin position="126"/>
        <end position="145"/>
    </location>
</feature>
<comment type="caution">
    <text evidence="2">The sequence shown here is derived from an EMBL/GenBank/DDBJ whole genome shotgun (WGS) entry which is preliminary data.</text>
</comment>
<feature type="compositionally biased region" description="Basic residues" evidence="1">
    <location>
        <begin position="170"/>
        <end position="190"/>
    </location>
</feature>
<evidence type="ECO:0000313" key="3">
    <source>
        <dbReference type="Proteomes" id="UP000019812"/>
    </source>
</evidence>
<evidence type="ECO:0000256" key="1">
    <source>
        <dbReference type="SAM" id="MobiDB-lite"/>
    </source>
</evidence>
<dbReference type="AlphaFoldDB" id="A0A084XWG3"/>
<feature type="region of interest" description="Disordered" evidence="1">
    <location>
        <begin position="69"/>
        <end position="100"/>
    </location>
</feature>
<proteinExistence type="predicted"/>
<evidence type="ECO:0000313" key="2">
    <source>
        <dbReference type="EMBL" id="KFB66807.1"/>
    </source>
</evidence>